<name>A0A8D2JSQ7_SCIVU</name>
<keyword evidence="2" id="KW-1185">Reference proteome</keyword>
<evidence type="ECO:0000313" key="1">
    <source>
        <dbReference type="Ensembl" id="ENSSVLP00005031238.1"/>
    </source>
</evidence>
<dbReference type="Ensembl" id="ENSSVLT00005034692.1">
    <property type="protein sequence ID" value="ENSSVLP00005031238.1"/>
    <property type="gene ID" value="ENSSVLG00005024618.1"/>
</dbReference>
<reference evidence="1" key="2">
    <citation type="submission" date="2025-09" db="UniProtKB">
        <authorList>
            <consortium name="Ensembl"/>
        </authorList>
    </citation>
    <scope>IDENTIFICATION</scope>
</reference>
<proteinExistence type="predicted"/>
<protein>
    <submittedName>
        <fullName evidence="1">Uncharacterized protein</fullName>
    </submittedName>
</protein>
<sequence length="68" mass="7769">MEGTDDFKTPSKLSDKRKSVLCSTPCINIPASPFMQKLGFGTEVNVYLMKRSPRDFICTKKRNCFMET</sequence>
<dbReference type="Proteomes" id="UP000694564">
    <property type="component" value="Chromosome 17"/>
</dbReference>
<dbReference type="OrthoDB" id="9643748at2759"/>
<evidence type="ECO:0000313" key="2">
    <source>
        <dbReference type="Proteomes" id="UP000694564"/>
    </source>
</evidence>
<reference evidence="1" key="1">
    <citation type="submission" date="2025-08" db="UniProtKB">
        <authorList>
            <consortium name="Ensembl"/>
        </authorList>
    </citation>
    <scope>IDENTIFICATION</scope>
</reference>
<dbReference type="AlphaFoldDB" id="A0A8D2JSQ7"/>
<dbReference type="GeneTree" id="ENSGT01010000226539"/>
<accession>A0A8D2JSQ7</accession>
<organism evidence="1 2">
    <name type="scientific">Sciurus vulgaris</name>
    <name type="common">Eurasian red squirrel</name>
    <dbReference type="NCBI Taxonomy" id="55149"/>
    <lineage>
        <taxon>Eukaryota</taxon>
        <taxon>Metazoa</taxon>
        <taxon>Chordata</taxon>
        <taxon>Craniata</taxon>
        <taxon>Vertebrata</taxon>
        <taxon>Euteleostomi</taxon>
        <taxon>Mammalia</taxon>
        <taxon>Eutheria</taxon>
        <taxon>Euarchontoglires</taxon>
        <taxon>Glires</taxon>
        <taxon>Rodentia</taxon>
        <taxon>Sciuromorpha</taxon>
        <taxon>Sciuridae</taxon>
        <taxon>Sciurinae</taxon>
        <taxon>Sciurini</taxon>
        <taxon>Sciurus</taxon>
    </lineage>
</organism>